<dbReference type="PANTHER" id="PTHR43255">
    <property type="entry name" value="IRON-SULFUR-BINDING OXIDOREDUCTASE FADF-RELATED-RELATED"/>
    <property type="match status" value="1"/>
</dbReference>
<dbReference type="InterPro" id="IPR017896">
    <property type="entry name" value="4Fe4S_Fe-S-bd"/>
</dbReference>
<accession>A0A0F8ZE87</accession>
<dbReference type="PROSITE" id="PS00198">
    <property type="entry name" value="4FE4S_FER_1"/>
    <property type="match status" value="1"/>
</dbReference>
<proteinExistence type="predicted"/>
<comment type="caution">
    <text evidence="7">The sequence shown here is derived from an EMBL/GenBank/DDBJ whole genome shotgun (WGS) entry which is preliminary data.</text>
</comment>
<evidence type="ECO:0000256" key="5">
    <source>
        <dbReference type="ARBA" id="ARBA00023014"/>
    </source>
</evidence>
<dbReference type="Pfam" id="PF02754">
    <property type="entry name" value="CCG"/>
    <property type="match status" value="1"/>
</dbReference>
<keyword evidence="1" id="KW-0004">4Fe-4S</keyword>
<dbReference type="EMBL" id="LAZR01048357">
    <property type="protein sequence ID" value="KKK92117.1"/>
    <property type="molecule type" value="Genomic_DNA"/>
</dbReference>
<evidence type="ECO:0000313" key="7">
    <source>
        <dbReference type="EMBL" id="KKK92117.1"/>
    </source>
</evidence>
<dbReference type="PROSITE" id="PS51379">
    <property type="entry name" value="4FE4S_FER_2"/>
    <property type="match status" value="1"/>
</dbReference>
<dbReference type="PANTHER" id="PTHR43255:SF1">
    <property type="entry name" value="IRON-SULFUR-BINDING OXIDOREDUCTASE FADF-RELATED"/>
    <property type="match status" value="1"/>
</dbReference>
<evidence type="ECO:0000256" key="2">
    <source>
        <dbReference type="ARBA" id="ARBA00022723"/>
    </source>
</evidence>
<reference evidence="7" key="1">
    <citation type="journal article" date="2015" name="Nature">
        <title>Complex archaea that bridge the gap between prokaryotes and eukaryotes.</title>
        <authorList>
            <person name="Spang A."/>
            <person name="Saw J.H."/>
            <person name="Jorgensen S.L."/>
            <person name="Zaremba-Niedzwiedzka K."/>
            <person name="Martijn J."/>
            <person name="Lind A.E."/>
            <person name="van Eijk R."/>
            <person name="Schleper C."/>
            <person name="Guy L."/>
            <person name="Ettema T.J."/>
        </authorList>
    </citation>
    <scope>NUCLEOTIDE SEQUENCE</scope>
</reference>
<evidence type="ECO:0000259" key="6">
    <source>
        <dbReference type="PROSITE" id="PS51379"/>
    </source>
</evidence>
<name>A0A0F8ZE87_9ZZZZ</name>
<evidence type="ECO:0000256" key="4">
    <source>
        <dbReference type="ARBA" id="ARBA00023004"/>
    </source>
</evidence>
<dbReference type="SUPFAM" id="SSF46548">
    <property type="entry name" value="alpha-helical ferredoxin"/>
    <property type="match status" value="1"/>
</dbReference>
<dbReference type="GO" id="GO:0005886">
    <property type="term" value="C:plasma membrane"/>
    <property type="evidence" value="ECO:0007669"/>
    <property type="project" value="TreeGrafter"/>
</dbReference>
<dbReference type="InterPro" id="IPR051460">
    <property type="entry name" value="HdrC_iron-sulfur_subunit"/>
</dbReference>
<keyword evidence="3" id="KW-0560">Oxidoreductase</keyword>
<dbReference type="GO" id="GO:0051539">
    <property type="term" value="F:4 iron, 4 sulfur cluster binding"/>
    <property type="evidence" value="ECO:0007669"/>
    <property type="project" value="UniProtKB-KW"/>
</dbReference>
<dbReference type="InterPro" id="IPR017900">
    <property type="entry name" value="4Fe4S_Fe_S_CS"/>
</dbReference>
<gene>
    <name evidence="7" type="ORF">LCGC14_2706150</name>
</gene>
<dbReference type="GO" id="GO:0046872">
    <property type="term" value="F:metal ion binding"/>
    <property type="evidence" value="ECO:0007669"/>
    <property type="project" value="UniProtKB-KW"/>
</dbReference>
<feature type="domain" description="4Fe-4S ferredoxin-type" evidence="6">
    <location>
        <begin position="17"/>
        <end position="49"/>
    </location>
</feature>
<sequence>MVQTQEPILLDDEAWERVVRITDGAAAPCYQCGVCTATCPWGLLQAEPVNVRQLMRRAQLGIQQQDGAMWWCTTCRACEALCPRGVPIAEVMLALRSLAWKDGDVPKGLSSVMWALYWDGNPWRRPPSQRAAWAKGTEIKLFEPADEILYYVGCTPSYDNRSQKVARALAGVLAAAGVSFGTLGEREPCCGDAAYGLGQHDYLHQIITANLQLFGEAGVRTLVTVSPHCYDMFLNHSPRQNGFQPLHCAQYLAQL</sequence>
<dbReference type="GO" id="GO:0016491">
    <property type="term" value="F:oxidoreductase activity"/>
    <property type="evidence" value="ECO:0007669"/>
    <property type="project" value="UniProtKB-KW"/>
</dbReference>
<feature type="non-terminal residue" evidence="7">
    <location>
        <position position="255"/>
    </location>
</feature>
<keyword evidence="4" id="KW-0408">Iron</keyword>
<dbReference type="AlphaFoldDB" id="A0A0F8ZE87"/>
<keyword evidence="5" id="KW-0411">Iron-sulfur</keyword>
<dbReference type="InterPro" id="IPR009051">
    <property type="entry name" value="Helical_ferredxn"/>
</dbReference>
<organism evidence="7">
    <name type="scientific">marine sediment metagenome</name>
    <dbReference type="NCBI Taxonomy" id="412755"/>
    <lineage>
        <taxon>unclassified sequences</taxon>
        <taxon>metagenomes</taxon>
        <taxon>ecological metagenomes</taxon>
    </lineage>
</organism>
<evidence type="ECO:0000256" key="3">
    <source>
        <dbReference type="ARBA" id="ARBA00023002"/>
    </source>
</evidence>
<dbReference type="Pfam" id="PF13183">
    <property type="entry name" value="Fer4_8"/>
    <property type="match status" value="1"/>
</dbReference>
<protein>
    <recommendedName>
        <fullName evidence="6">4Fe-4S ferredoxin-type domain-containing protein</fullName>
    </recommendedName>
</protein>
<dbReference type="InterPro" id="IPR004017">
    <property type="entry name" value="Cys_rich_dom"/>
</dbReference>
<dbReference type="Gene3D" id="1.10.1060.10">
    <property type="entry name" value="Alpha-helical ferredoxin"/>
    <property type="match status" value="1"/>
</dbReference>
<keyword evidence="2" id="KW-0479">Metal-binding</keyword>
<evidence type="ECO:0000256" key="1">
    <source>
        <dbReference type="ARBA" id="ARBA00022485"/>
    </source>
</evidence>